<evidence type="ECO:0000313" key="2">
    <source>
        <dbReference type="Proteomes" id="UP000324800"/>
    </source>
</evidence>
<gene>
    <name evidence="1" type="ORF">EZS28_041029</name>
</gene>
<reference evidence="1 2" key="1">
    <citation type="submission" date="2019-03" db="EMBL/GenBank/DDBJ databases">
        <title>Single cell metagenomics reveals metabolic interactions within the superorganism composed of flagellate Streblomastix strix and complex community of Bacteroidetes bacteria on its surface.</title>
        <authorList>
            <person name="Treitli S.C."/>
            <person name="Kolisko M."/>
            <person name="Husnik F."/>
            <person name="Keeling P."/>
            <person name="Hampl V."/>
        </authorList>
    </citation>
    <scope>NUCLEOTIDE SEQUENCE [LARGE SCALE GENOMIC DNA]</scope>
    <source>
        <strain evidence="1">ST1C</strain>
    </source>
</reference>
<dbReference type="Proteomes" id="UP000324800">
    <property type="component" value="Unassembled WGS sequence"/>
</dbReference>
<protein>
    <submittedName>
        <fullName evidence="1">Uncharacterized protein</fullName>
    </submittedName>
</protein>
<proteinExistence type="predicted"/>
<name>A0A5J4U169_9EUKA</name>
<dbReference type="EMBL" id="SNRW01022907">
    <property type="protein sequence ID" value="KAA6363445.1"/>
    <property type="molecule type" value="Genomic_DNA"/>
</dbReference>
<sequence>MKDRPRIHPPIPLVPAHLKNIREEQIEVMIIAPLWPGKIWYTELKNLKLPPGKIYCFPMDRRPEKEEDSQERF</sequence>
<comment type="caution">
    <text evidence="1">The sequence shown here is derived from an EMBL/GenBank/DDBJ whole genome shotgun (WGS) entry which is preliminary data.</text>
</comment>
<evidence type="ECO:0000313" key="1">
    <source>
        <dbReference type="EMBL" id="KAA6363445.1"/>
    </source>
</evidence>
<accession>A0A5J4U169</accession>
<organism evidence="1 2">
    <name type="scientific">Streblomastix strix</name>
    <dbReference type="NCBI Taxonomy" id="222440"/>
    <lineage>
        <taxon>Eukaryota</taxon>
        <taxon>Metamonada</taxon>
        <taxon>Preaxostyla</taxon>
        <taxon>Oxymonadida</taxon>
        <taxon>Streblomastigidae</taxon>
        <taxon>Streblomastix</taxon>
    </lineage>
</organism>
<dbReference type="OrthoDB" id="6083831at2759"/>
<dbReference type="AlphaFoldDB" id="A0A5J4U169"/>